<feature type="chain" id="PRO_5044525189" description="Purple acid phosphatase" evidence="3">
    <location>
        <begin position="24"/>
        <end position="434"/>
    </location>
</feature>
<evidence type="ECO:0000313" key="7">
    <source>
        <dbReference type="EMBL" id="KAL3873620.1"/>
    </source>
</evidence>
<dbReference type="InterPro" id="IPR025733">
    <property type="entry name" value="PAPs_C"/>
</dbReference>
<reference evidence="7 8" key="1">
    <citation type="submission" date="2024-11" db="EMBL/GenBank/DDBJ databases">
        <title>Chromosome-level genome assembly of the freshwater bivalve Anodonta woodiana.</title>
        <authorList>
            <person name="Chen X."/>
        </authorList>
    </citation>
    <scope>NUCLEOTIDE SEQUENCE [LARGE SCALE GENOMIC DNA]</scope>
    <source>
        <strain evidence="7">MN2024</strain>
        <tissue evidence="7">Gills</tissue>
    </source>
</reference>
<comment type="caution">
    <text evidence="7">The sequence shown here is derived from an EMBL/GenBank/DDBJ whole genome shotgun (WGS) entry which is preliminary data.</text>
</comment>
<evidence type="ECO:0000256" key="3">
    <source>
        <dbReference type="RuleBase" id="RU361203"/>
    </source>
</evidence>
<keyword evidence="3" id="KW-0378">Hydrolase</keyword>
<dbReference type="Pfam" id="PF14008">
    <property type="entry name" value="Metallophos_C"/>
    <property type="match status" value="1"/>
</dbReference>
<evidence type="ECO:0000256" key="2">
    <source>
        <dbReference type="ARBA" id="ARBA00023180"/>
    </source>
</evidence>
<comment type="similarity">
    <text evidence="3">Belongs to the metallophosphoesterase superfamily. Purple acid phosphatase family.</text>
</comment>
<dbReference type="InterPro" id="IPR041792">
    <property type="entry name" value="MPP_PAP"/>
</dbReference>
<dbReference type="InterPro" id="IPR004843">
    <property type="entry name" value="Calcineurin-like_PHP"/>
</dbReference>
<dbReference type="InterPro" id="IPR015914">
    <property type="entry name" value="PAPs_N"/>
</dbReference>
<dbReference type="Pfam" id="PF16656">
    <property type="entry name" value="Pur_ac_phosph_N"/>
    <property type="match status" value="1"/>
</dbReference>
<gene>
    <name evidence="7" type="ORF">ACJMK2_036715</name>
</gene>
<dbReference type="InterPro" id="IPR008963">
    <property type="entry name" value="Purple_acid_Pase-like_N"/>
</dbReference>
<dbReference type="EC" id="3.1.3.2" evidence="3"/>
<dbReference type="Gene3D" id="3.60.21.10">
    <property type="match status" value="1"/>
</dbReference>
<dbReference type="PANTHER" id="PTHR45867:SF3">
    <property type="entry name" value="ACID PHOSPHATASE TYPE 7"/>
    <property type="match status" value="1"/>
</dbReference>
<proteinExistence type="inferred from homology"/>
<dbReference type="EMBL" id="JBJQND010000006">
    <property type="protein sequence ID" value="KAL3873620.1"/>
    <property type="molecule type" value="Genomic_DNA"/>
</dbReference>
<feature type="domain" description="Purple acid phosphatase C-terminal" evidence="5">
    <location>
        <begin position="360"/>
        <end position="421"/>
    </location>
</feature>
<accession>A0ABD3WI35</accession>
<dbReference type="Pfam" id="PF00149">
    <property type="entry name" value="Metallophos"/>
    <property type="match status" value="1"/>
</dbReference>
<dbReference type="AlphaFoldDB" id="A0ABD3WI35"/>
<name>A0ABD3WI35_SINWO</name>
<feature type="domain" description="Calcineurin-like phosphoesterase" evidence="4">
    <location>
        <begin position="130"/>
        <end position="335"/>
    </location>
</feature>
<dbReference type="SUPFAM" id="SSF56300">
    <property type="entry name" value="Metallo-dependent phosphatases"/>
    <property type="match status" value="1"/>
</dbReference>
<comment type="catalytic activity">
    <reaction evidence="3">
        <text>a phosphate monoester + H2O = an alcohol + phosphate</text>
        <dbReference type="Rhea" id="RHEA:15017"/>
        <dbReference type="ChEBI" id="CHEBI:15377"/>
        <dbReference type="ChEBI" id="CHEBI:30879"/>
        <dbReference type="ChEBI" id="CHEBI:43474"/>
        <dbReference type="ChEBI" id="CHEBI:67140"/>
        <dbReference type="EC" id="3.1.3.2"/>
    </reaction>
</comment>
<evidence type="ECO:0000259" key="5">
    <source>
        <dbReference type="Pfam" id="PF14008"/>
    </source>
</evidence>
<feature type="domain" description="Purple acid phosphatase N-terminal" evidence="6">
    <location>
        <begin position="28"/>
        <end position="119"/>
    </location>
</feature>
<organism evidence="7 8">
    <name type="scientific">Sinanodonta woodiana</name>
    <name type="common">Chinese pond mussel</name>
    <name type="synonym">Anodonta woodiana</name>
    <dbReference type="NCBI Taxonomy" id="1069815"/>
    <lineage>
        <taxon>Eukaryota</taxon>
        <taxon>Metazoa</taxon>
        <taxon>Spiralia</taxon>
        <taxon>Lophotrochozoa</taxon>
        <taxon>Mollusca</taxon>
        <taxon>Bivalvia</taxon>
        <taxon>Autobranchia</taxon>
        <taxon>Heteroconchia</taxon>
        <taxon>Palaeoheterodonta</taxon>
        <taxon>Unionida</taxon>
        <taxon>Unionoidea</taxon>
        <taxon>Unionidae</taxon>
        <taxon>Unioninae</taxon>
        <taxon>Sinanodonta</taxon>
    </lineage>
</organism>
<keyword evidence="1 3" id="KW-0732">Signal</keyword>
<evidence type="ECO:0000256" key="1">
    <source>
        <dbReference type="ARBA" id="ARBA00022729"/>
    </source>
</evidence>
<feature type="signal peptide" evidence="3">
    <location>
        <begin position="1"/>
        <end position="23"/>
    </location>
</feature>
<dbReference type="InterPro" id="IPR029052">
    <property type="entry name" value="Metallo-depent_PP-like"/>
</dbReference>
<keyword evidence="8" id="KW-1185">Reference proteome</keyword>
<dbReference type="PROSITE" id="PS51257">
    <property type="entry name" value="PROKAR_LIPOPROTEIN"/>
    <property type="match status" value="1"/>
</dbReference>
<protein>
    <recommendedName>
        <fullName evidence="3">Purple acid phosphatase</fullName>
        <ecNumber evidence="3">3.1.3.2</ecNumber>
    </recommendedName>
</protein>
<dbReference type="PANTHER" id="PTHR45867">
    <property type="entry name" value="PURPLE ACID PHOSPHATASE"/>
    <property type="match status" value="1"/>
</dbReference>
<evidence type="ECO:0000259" key="6">
    <source>
        <dbReference type="Pfam" id="PF16656"/>
    </source>
</evidence>
<evidence type="ECO:0000259" key="4">
    <source>
        <dbReference type="Pfam" id="PF00149"/>
    </source>
</evidence>
<dbReference type="CDD" id="cd00839">
    <property type="entry name" value="MPP_PAPs"/>
    <property type="match status" value="1"/>
</dbReference>
<sequence>MAKVELLIHLAVTVTCLTISCHSLSVQPEQIHLSYGDDATKMAVTWSTPDPTNDSFVEYGINGFSQVVMGRMIKFVDGGTGAVVRYIHKAVMTALKPGAKYVYHCGSPQYGWSEVFYFTNRLEDANWSPRIALFGDMGNINAQSLPRLQKDAEMGMYDAILHVGDFAYDMDSDNGSIGDQFMKQVQPIASILPYMTCPGNHEERYNFSHYKNRFMMPGDEDGHSMFYSFDLGPVHFISVSTEFYFYVQYGILQLFRQYEWLKSDLAAANKNRDKRPWIITFGHRPMYCSNNDHDDCTRYESLVRVGIPFIEIGGLEKIFYENGVDVMFWAHEHSYERLYPVFNRKVYNGSITDPYLNPKAPVHIITGSAGCQENHDGFIPDPRPWSAFRSDDYGYTRMTVINATHLYLEQVSDDKGGQIIDKMMLVKERHGSYS</sequence>
<dbReference type="Proteomes" id="UP001634394">
    <property type="component" value="Unassembled WGS sequence"/>
</dbReference>
<dbReference type="Gene3D" id="2.60.40.380">
    <property type="entry name" value="Purple acid phosphatase-like, N-terminal"/>
    <property type="match status" value="1"/>
</dbReference>
<evidence type="ECO:0000313" key="8">
    <source>
        <dbReference type="Proteomes" id="UP001634394"/>
    </source>
</evidence>
<keyword evidence="2" id="KW-0325">Glycoprotein</keyword>
<dbReference type="SUPFAM" id="SSF49363">
    <property type="entry name" value="Purple acid phosphatase, N-terminal domain"/>
    <property type="match status" value="1"/>
</dbReference>
<dbReference type="GO" id="GO:0003993">
    <property type="term" value="F:acid phosphatase activity"/>
    <property type="evidence" value="ECO:0007669"/>
    <property type="project" value="UniProtKB-EC"/>
</dbReference>